<dbReference type="Gene3D" id="3.40.710.10">
    <property type="entry name" value="DD-peptidase/beta-lactamase superfamily"/>
    <property type="match status" value="1"/>
</dbReference>
<proteinExistence type="predicted"/>
<dbReference type="Proteomes" id="UP000612585">
    <property type="component" value="Unassembled WGS sequence"/>
</dbReference>
<dbReference type="GO" id="GO:0046677">
    <property type="term" value="P:response to antibiotic"/>
    <property type="evidence" value="ECO:0007669"/>
    <property type="project" value="InterPro"/>
</dbReference>
<dbReference type="SUPFAM" id="SSF56601">
    <property type="entry name" value="beta-lactamase/transpeptidase-like"/>
    <property type="match status" value="1"/>
</dbReference>
<organism evidence="2 3">
    <name type="scientific">Virgisporangium aurantiacum</name>
    <dbReference type="NCBI Taxonomy" id="175570"/>
    <lineage>
        <taxon>Bacteria</taxon>
        <taxon>Bacillati</taxon>
        <taxon>Actinomycetota</taxon>
        <taxon>Actinomycetes</taxon>
        <taxon>Micromonosporales</taxon>
        <taxon>Micromonosporaceae</taxon>
        <taxon>Virgisporangium</taxon>
    </lineage>
</organism>
<evidence type="ECO:0000313" key="2">
    <source>
        <dbReference type="EMBL" id="GIJ64442.1"/>
    </source>
</evidence>
<name>A0A8J3ZHX7_9ACTN</name>
<evidence type="ECO:0000259" key="1">
    <source>
        <dbReference type="Pfam" id="PF13354"/>
    </source>
</evidence>
<dbReference type="PANTHER" id="PTHR35333:SF3">
    <property type="entry name" value="BETA-LACTAMASE-TYPE TRANSPEPTIDASE FOLD CONTAINING PROTEIN"/>
    <property type="match status" value="1"/>
</dbReference>
<dbReference type="GO" id="GO:0030655">
    <property type="term" value="P:beta-lactam antibiotic catabolic process"/>
    <property type="evidence" value="ECO:0007669"/>
    <property type="project" value="InterPro"/>
</dbReference>
<dbReference type="GO" id="GO:0008800">
    <property type="term" value="F:beta-lactamase activity"/>
    <property type="evidence" value="ECO:0007669"/>
    <property type="project" value="InterPro"/>
</dbReference>
<protein>
    <recommendedName>
        <fullName evidence="1">Beta-lactamase class A catalytic domain-containing protein</fullName>
    </recommendedName>
</protein>
<keyword evidence="3" id="KW-1185">Reference proteome</keyword>
<dbReference type="AlphaFoldDB" id="A0A8J3ZHX7"/>
<accession>A0A8J3ZHX7</accession>
<dbReference type="InterPro" id="IPR012338">
    <property type="entry name" value="Beta-lactam/transpept-like"/>
</dbReference>
<dbReference type="PANTHER" id="PTHR35333">
    <property type="entry name" value="BETA-LACTAMASE"/>
    <property type="match status" value="1"/>
</dbReference>
<sequence length="238" mass="24865">MRASGHDDNAVHDNEAVLVKQIFDELAITGTACAAPIEGLAIGMCADVAVTPASVSKVQIALAVEDATATGVLDGTQQRKLSPRARTPGPVGISLLRDEVRMSIRDLVTTMLTISDNVATDELIALTGADRINQLTAGLGLTRTRIKAGGLRFMLDALAVEAGFADYAALAGHDPGVRPPSWEQVRWHLHGSAALDPARGWCTTAAETVRLLQAIWTDTAAASAACAAARALIDDLHG</sequence>
<gene>
    <name evidence="2" type="ORF">Vau01_119580</name>
</gene>
<dbReference type="InterPro" id="IPR000871">
    <property type="entry name" value="Beta-lactam_class-A"/>
</dbReference>
<feature type="domain" description="Beta-lactamase class A catalytic" evidence="1">
    <location>
        <begin position="43"/>
        <end position="232"/>
    </location>
</feature>
<dbReference type="InterPro" id="IPR045155">
    <property type="entry name" value="Beta-lactam_cat"/>
</dbReference>
<evidence type="ECO:0000313" key="3">
    <source>
        <dbReference type="Proteomes" id="UP000612585"/>
    </source>
</evidence>
<reference evidence="2" key="1">
    <citation type="submission" date="2021-01" db="EMBL/GenBank/DDBJ databases">
        <title>Whole genome shotgun sequence of Virgisporangium aurantiacum NBRC 16421.</title>
        <authorList>
            <person name="Komaki H."/>
            <person name="Tamura T."/>
        </authorList>
    </citation>
    <scope>NUCLEOTIDE SEQUENCE</scope>
    <source>
        <strain evidence="2">NBRC 16421</strain>
    </source>
</reference>
<dbReference type="EMBL" id="BOPG01000116">
    <property type="protein sequence ID" value="GIJ64442.1"/>
    <property type="molecule type" value="Genomic_DNA"/>
</dbReference>
<comment type="caution">
    <text evidence="2">The sequence shown here is derived from an EMBL/GenBank/DDBJ whole genome shotgun (WGS) entry which is preliminary data.</text>
</comment>
<dbReference type="Pfam" id="PF13354">
    <property type="entry name" value="Beta-lactamase2"/>
    <property type="match status" value="1"/>
</dbReference>